<name>A0ABX8ADH7_9BRAD</name>
<sequence length="142" mass="15906">MNVIAFRKPQTGAWSETELRTLGETLDMGRRGQGWDTGLTESGDAQFYLLGPDQACTICVSRIGGLYVLEDGQGTLLFEHRSLPLVAMHARNAVRTTRWPLVARIVMVWCTIRHMMNDRVEPLLLEGEELLVHVAPQLAAYV</sequence>
<organism evidence="1 2">
    <name type="scientific">Tardiphaga alba</name>
    <dbReference type="NCBI Taxonomy" id="340268"/>
    <lineage>
        <taxon>Bacteria</taxon>
        <taxon>Pseudomonadati</taxon>
        <taxon>Pseudomonadota</taxon>
        <taxon>Alphaproteobacteria</taxon>
        <taxon>Hyphomicrobiales</taxon>
        <taxon>Nitrobacteraceae</taxon>
        <taxon>Tardiphaga</taxon>
    </lineage>
</organism>
<proteinExistence type="predicted"/>
<gene>
    <name evidence="1" type="ORF">RPMA_24190</name>
</gene>
<evidence type="ECO:0000313" key="2">
    <source>
        <dbReference type="Proteomes" id="UP000682843"/>
    </source>
</evidence>
<protein>
    <submittedName>
        <fullName evidence="1">Uncharacterized protein</fullName>
    </submittedName>
</protein>
<evidence type="ECO:0000313" key="1">
    <source>
        <dbReference type="EMBL" id="QUS41604.1"/>
    </source>
</evidence>
<dbReference type="RefSeq" id="WP_211910244.1">
    <property type="nucleotide sequence ID" value="NZ_CP036498.1"/>
</dbReference>
<dbReference type="Proteomes" id="UP000682843">
    <property type="component" value="Chromosome"/>
</dbReference>
<reference evidence="1 2" key="1">
    <citation type="submission" date="2019-02" db="EMBL/GenBank/DDBJ databases">
        <title>Emended description of the genus Rhodopseudomonas and description of Rhodopseudomonas albus sp. nov., a non-phototrophic, heavy-metal-tolerant bacterium isolated from garden soil.</title>
        <authorList>
            <person name="Bao Z."/>
            <person name="Cao W.W."/>
            <person name="Sato Y."/>
            <person name="Nishizawa T."/>
            <person name="Zhao J."/>
            <person name="Guo Y."/>
            <person name="Ohta H."/>
        </authorList>
    </citation>
    <scope>NUCLEOTIDE SEQUENCE [LARGE SCALE GENOMIC DNA]</scope>
    <source>
        <strain evidence="1 2">SK50-23</strain>
    </source>
</reference>
<dbReference type="EMBL" id="CP036498">
    <property type="protein sequence ID" value="QUS41604.1"/>
    <property type="molecule type" value="Genomic_DNA"/>
</dbReference>
<accession>A0ABX8ADH7</accession>
<keyword evidence="2" id="KW-1185">Reference proteome</keyword>